<protein>
    <submittedName>
        <fullName evidence="1">Uncharacterized protein</fullName>
    </submittedName>
</protein>
<accession>A0A0L8I4Y0</accession>
<evidence type="ECO:0000313" key="1">
    <source>
        <dbReference type="EMBL" id="KOF96389.1"/>
    </source>
</evidence>
<dbReference type="EMBL" id="KQ416579">
    <property type="protein sequence ID" value="KOF96389.1"/>
    <property type="molecule type" value="Genomic_DNA"/>
</dbReference>
<dbReference type="AlphaFoldDB" id="A0A0L8I4Y0"/>
<reference evidence="1" key="1">
    <citation type="submission" date="2015-07" db="EMBL/GenBank/DDBJ databases">
        <title>MeaNS - Measles Nucleotide Surveillance Program.</title>
        <authorList>
            <person name="Tran T."/>
            <person name="Druce J."/>
        </authorList>
    </citation>
    <scope>NUCLEOTIDE SEQUENCE</scope>
    <source>
        <strain evidence="1">UCB-OBI-ISO-001</strain>
        <tissue evidence="1">Gonad</tissue>
    </source>
</reference>
<gene>
    <name evidence="1" type="ORF">OCBIM_22035229mg</name>
</gene>
<proteinExistence type="predicted"/>
<sequence>MNNTTHYLFFYGFKQTHAGELKTTHNVTLMIKLSATCEHVLLPK</sequence>
<organism evidence="1">
    <name type="scientific">Octopus bimaculoides</name>
    <name type="common">California two-spotted octopus</name>
    <dbReference type="NCBI Taxonomy" id="37653"/>
    <lineage>
        <taxon>Eukaryota</taxon>
        <taxon>Metazoa</taxon>
        <taxon>Spiralia</taxon>
        <taxon>Lophotrochozoa</taxon>
        <taxon>Mollusca</taxon>
        <taxon>Cephalopoda</taxon>
        <taxon>Coleoidea</taxon>
        <taxon>Octopodiformes</taxon>
        <taxon>Octopoda</taxon>
        <taxon>Incirrata</taxon>
        <taxon>Octopodidae</taxon>
        <taxon>Octopus</taxon>
    </lineage>
</organism>
<name>A0A0L8I4Y0_OCTBM</name>